<protein>
    <submittedName>
        <fullName evidence="1">Uncharacterized protein</fullName>
    </submittedName>
</protein>
<keyword evidence="2" id="KW-1185">Reference proteome</keyword>
<proteinExistence type="predicted"/>
<reference evidence="1 2" key="1">
    <citation type="submission" date="2024-09" db="EMBL/GenBank/DDBJ databases">
        <title>Chromosome-scale assembly of Riccia fluitans.</title>
        <authorList>
            <person name="Paukszto L."/>
            <person name="Sawicki J."/>
            <person name="Karawczyk K."/>
            <person name="Piernik-Szablinska J."/>
            <person name="Szczecinska M."/>
            <person name="Mazdziarz M."/>
        </authorList>
    </citation>
    <scope>NUCLEOTIDE SEQUENCE [LARGE SCALE GENOMIC DNA]</scope>
    <source>
        <strain evidence="1">Rf_01</strain>
        <tissue evidence="1">Aerial parts of the thallus</tissue>
    </source>
</reference>
<sequence>MDSDSDEEMVICAIENSRMIVMAAAMCVVGQDLFRQFHEEDQKYVDHYNGVRNVPSQISVSPSLFRSITNFKPGEFEESSGFVQNWSGTQGLQVKRQDQQQVVDVNYQLSNDF</sequence>
<comment type="caution">
    <text evidence="1">The sequence shown here is derived from an EMBL/GenBank/DDBJ whole genome shotgun (WGS) entry which is preliminary data.</text>
</comment>
<name>A0ABD1Z6J9_9MARC</name>
<dbReference type="Proteomes" id="UP001605036">
    <property type="component" value="Unassembled WGS sequence"/>
</dbReference>
<gene>
    <name evidence="1" type="ORF">R1flu_010732</name>
</gene>
<accession>A0ABD1Z6J9</accession>
<dbReference type="EMBL" id="JBHFFA010000002">
    <property type="protein sequence ID" value="KAL2643145.1"/>
    <property type="molecule type" value="Genomic_DNA"/>
</dbReference>
<dbReference type="AlphaFoldDB" id="A0ABD1Z6J9"/>
<evidence type="ECO:0000313" key="2">
    <source>
        <dbReference type="Proteomes" id="UP001605036"/>
    </source>
</evidence>
<organism evidence="1 2">
    <name type="scientific">Riccia fluitans</name>
    <dbReference type="NCBI Taxonomy" id="41844"/>
    <lineage>
        <taxon>Eukaryota</taxon>
        <taxon>Viridiplantae</taxon>
        <taxon>Streptophyta</taxon>
        <taxon>Embryophyta</taxon>
        <taxon>Marchantiophyta</taxon>
        <taxon>Marchantiopsida</taxon>
        <taxon>Marchantiidae</taxon>
        <taxon>Marchantiales</taxon>
        <taxon>Ricciaceae</taxon>
        <taxon>Riccia</taxon>
    </lineage>
</organism>
<evidence type="ECO:0000313" key="1">
    <source>
        <dbReference type="EMBL" id="KAL2643145.1"/>
    </source>
</evidence>